<sequence>MGGFLPLFLLGRVLDYIHYGSPWMTGQRLWVKQIHNHPFWSNLPEFPENWPILPDPIGLW</sequence>
<organism evidence="1 2">
    <name type="scientific">Microcystis aeruginosa PCC 7806SL</name>
    <dbReference type="NCBI Taxonomy" id="1903187"/>
    <lineage>
        <taxon>Bacteria</taxon>
        <taxon>Bacillati</taxon>
        <taxon>Cyanobacteriota</taxon>
        <taxon>Cyanophyceae</taxon>
        <taxon>Oscillatoriophycideae</taxon>
        <taxon>Chroococcales</taxon>
        <taxon>Microcystaceae</taxon>
        <taxon>Microcystis</taxon>
    </lineage>
</organism>
<protein>
    <submittedName>
        <fullName evidence="1">Uncharacterized protein</fullName>
    </submittedName>
</protein>
<dbReference type="AlphaFoldDB" id="A0AB33BVX3"/>
<proteinExistence type="predicted"/>
<keyword evidence="2" id="KW-1185">Reference proteome</keyword>
<dbReference type="Proteomes" id="UP000192439">
    <property type="component" value="Chromosome"/>
</dbReference>
<name>A0AB33BVX3_MICA7</name>
<evidence type="ECO:0000313" key="2">
    <source>
        <dbReference type="Proteomes" id="UP000192439"/>
    </source>
</evidence>
<evidence type="ECO:0000313" key="1">
    <source>
        <dbReference type="EMBL" id="ARI83944.1"/>
    </source>
</evidence>
<accession>A0AB33BVX3</accession>
<gene>
    <name evidence="1" type="ORF">BH695_4665</name>
</gene>
<dbReference type="EMBL" id="CP020771">
    <property type="protein sequence ID" value="ARI83944.1"/>
    <property type="molecule type" value="Genomic_DNA"/>
</dbReference>
<reference evidence="1 2" key="1">
    <citation type="journal article" date="2018" name="Harmful Algae">
        <title>The highly heterogeneous methylated genomes and diverse restriction-modification systems of bloom-forming Microcystis.</title>
        <authorList>
            <person name="Zhao L."/>
            <person name="Song Y."/>
            <person name="Li L."/>
            <person name="Gan N."/>
            <person name="Brand J.J."/>
            <person name="Song L."/>
        </authorList>
    </citation>
    <scope>NUCLEOTIDE SEQUENCE [LARGE SCALE GENOMIC DNA]</scope>
    <source>
        <strain evidence="1 2">PCC 7806SL</strain>
    </source>
</reference>